<comment type="caution">
    <text evidence="6">The sequence shown here is derived from an EMBL/GenBank/DDBJ whole genome shotgun (WGS) entry which is preliminary data.</text>
</comment>
<dbReference type="Gene3D" id="1.20.1260.10">
    <property type="match status" value="1"/>
</dbReference>
<dbReference type="Gene3D" id="2.102.10.10">
    <property type="entry name" value="Rieske [2Fe-2S] iron-sulphur domain"/>
    <property type="match status" value="1"/>
</dbReference>
<keyword evidence="2" id="KW-0479">Metal-binding</keyword>
<name>A0A5C5FUW7_9BASI</name>
<feature type="domain" description="Rieske" evidence="5">
    <location>
        <begin position="26"/>
        <end position="138"/>
    </location>
</feature>
<evidence type="ECO:0000256" key="4">
    <source>
        <dbReference type="ARBA" id="ARBA00023014"/>
    </source>
</evidence>
<dbReference type="InterPro" id="IPR012347">
    <property type="entry name" value="Ferritin-like"/>
</dbReference>
<keyword evidence="7" id="KW-1185">Reference proteome</keyword>
<gene>
    <name evidence="6" type="ORF">DMC30DRAFT_417552</name>
</gene>
<dbReference type="GO" id="GO:0051537">
    <property type="term" value="F:2 iron, 2 sulfur cluster binding"/>
    <property type="evidence" value="ECO:0007669"/>
    <property type="project" value="UniProtKB-KW"/>
</dbReference>
<dbReference type="Proteomes" id="UP000311382">
    <property type="component" value="Unassembled WGS sequence"/>
</dbReference>
<sequence>MVNAPRRPPPPMIYVAPVADLQESARHVVALRSWRTPSNHDSILVYRRDPPPNSAHSPSWFSIANECPHLGLPLEGGDIEDLCGGDHDDEEEEVDPRKVPIIICPYHNLDFALDTGESSGPMHACTYRLEVRDDGVLYMEPPGDAGDDFRVIGIRAVSERFADLSAAAADALASPLADLSLSDSPATEPQTIVSFCRHILLAPTPLAKVALVRRLVSLFRSGTLTRLSDPSTDPPHPLEPFRAPSVKTVASGQTGRLGRGGNVQSRVRLLHALANIELWAIDLAVDHVARFWDWRVASLDGKEGRRIGWAFAADFLQVAEDEAKHFTILAERLEQLGCTYGSLSVHNGLWESATQTSHSLLSRLAIVALVHEARGLDTNPVQIRRCRAAGDEQTARVLEVVHADEICHVAAGHRHFASLCASHRPHPLDPVAQFRAEVRAHFFGALRGPFNEGDRQRAGMGSEWYEGLGGRGVKLQEGAAAGEA</sequence>
<reference evidence="6 7" key="1">
    <citation type="submission" date="2019-03" db="EMBL/GenBank/DDBJ databases">
        <title>Rhodosporidium diobovatum UCD-FST 08-225 genome sequencing, assembly, and annotation.</title>
        <authorList>
            <person name="Fakankun I.U."/>
            <person name="Fristensky B."/>
            <person name="Levin D.B."/>
        </authorList>
    </citation>
    <scope>NUCLEOTIDE SEQUENCE [LARGE SCALE GENOMIC DNA]</scope>
    <source>
        <strain evidence="6 7">UCD-FST 08-225</strain>
    </source>
</reference>
<dbReference type="OrthoDB" id="426882at2759"/>
<organism evidence="6 7">
    <name type="scientific">Rhodotorula diobovata</name>
    <dbReference type="NCBI Taxonomy" id="5288"/>
    <lineage>
        <taxon>Eukaryota</taxon>
        <taxon>Fungi</taxon>
        <taxon>Dikarya</taxon>
        <taxon>Basidiomycota</taxon>
        <taxon>Pucciniomycotina</taxon>
        <taxon>Microbotryomycetes</taxon>
        <taxon>Sporidiobolales</taxon>
        <taxon>Sporidiobolaceae</taxon>
        <taxon>Rhodotorula</taxon>
    </lineage>
</organism>
<accession>A0A5C5FUW7</accession>
<dbReference type="SUPFAM" id="SSF50022">
    <property type="entry name" value="ISP domain"/>
    <property type="match status" value="1"/>
</dbReference>
<dbReference type="InterPro" id="IPR007402">
    <property type="entry name" value="DUF455"/>
</dbReference>
<dbReference type="InterPro" id="IPR017941">
    <property type="entry name" value="Rieske_2Fe-2S"/>
</dbReference>
<dbReference type="CDD" id="cd00657">
    <property type="entry name" value="Ferritin_like"/>
    <property type="match status" value="1"/>
</dbReference>
<evidence type="ECO:0000259" key="5">
    <source>
        <dbReference type="PROSITE" id="PS51296"/>
    </source>
</evidence>
<dbReference type="InterPro" id="IPR009078">
    <property type="entry name" value="Ferritin-like_SF"/>
</dbReference>
<protein>
    <recommendedName>
        <fullName evidence="5">Rieske domain-containing protein</fullName>
    </recommendedName>
</protein>
<dbReference type="AlphaFoldDB" id="A0A5C5FUW7"/>
<dbReference type="PANTHER" id="PTHR42782:SF2">
    <property type="entry name" value="3-OXOACYL-[ACYL-CARRIER-PROTEIN] SYNTHASE-LIKE PROTEIN"/>
    <property type="match status" value="1"/>
</dbReference>
<dbReference type="InterPro" id="IPR036922">
    <property type="entry name" value="Rieske_2Fe-2S_sf"/>
</dbReference>
<dbReference type="PANTHER" id="PTHR42782">
    <property type="entry name" value="SI:CH73-314G15.3"/>
    <property type="match status" value="1"/>
</dbReference>
<dbReference type="GO" id="GO:0046872">
    <property type="term" value="F:metal ion binding"/>
    <property type="evidence" value="ECO:0007669"/>
    <property type="project" value="UniProtKB-KW"/>
</dbReference>
<dbReference type="EMBL" id="SOZI01000084">
    <property type="protein sequence ID" value="TNY19804.1"/>
    <property type="molecule type" value="Genomic_DNA"/>
</dbReference>
<evidence type="ECO:0000256" key="2">
    <source>
        <dbReference type="ARBA" id="ARBA00022723"/>
    </source>
</evidence>
<evidence type="ECO:0000313" key="7">
    <source>
        <dbReference type="Proteomes" id="UP000311382"/>
    </source>
</evidence>
<dbReference type="STRING" id="5288.A0A5C5FUW7"/>
<dbReference type="SUPFAM" id="SSF47240">
    <property type="entry name" value="Ferritin-like"/>
    <property type="match status" value="1"/>
</dbReference>
<keyword evidence="4" id="KW-0411">Iron-sulfur</keyword>
<evidence type="ECO:0000256" key="3">
    <source>
        <dbReference type="ARBA" id="ARBA00023004"/>
    </source>
</evidence>
<keyword evidence="1" id="KW-0001">2Fe-2S</keyword>
<dbReference type="Pfam" id="PF04305">
    <property type="entry name" value="DUF455"/>
    <property type="match status" value="1"/>
</dbReference>
<proteinExistence type="predicted"/>
<evidence type="ECO:0000313" key="6">
    <source>
        <dbReference type="EMBL" id="TNY19804.1"/>
    </source>
</evidence>
<keyword evidence="3" id="KW-0408">Iron</keyword>
<evidence type="ECO:0000256" key="1">
    <source>
        <dbReference type="ARBA" id="ARBA00022714"/>
    </source>
</evidence>
<dbReference type="PROSITE" id="PS51296">
    <property type="entry name" value="RIESKE"/>
    <property type="match status" value="1"/>
</dbReference>